<comment type="caution">
    <text evidence="2">The sequence shown here is derived from an EMBL/GenBank/DDBJ whole genome shotgun (WGS) entry which is preliminary data.</text>
</comment>
<dbReference type="Proteomes" id="UP000028582">
    <property type="component" value="Unassembled WGS sequence"/>
</dbReference>
<protein>
    <recommendedName>
        <fullName evidence="4">BZIP domain-containing protein</fullName>
    </recommendedName>
</protein>
<sequence>MSSMTESPFTASDFMDLLGDASPCDVELNVTPQSALEDPKARKKARHRQEMVEFRLNKKEKQKRLVAEHQRLEREMKTLVETVRAAAACSSGDSVTDTRQELVVEREALRNQNVALREEITRYEKFKSVVLEASQDRMEKEESNLLPKDKAGWHVGEGDTSFYFHLFTRDEVDAEMRRFESELADGMPSLSLAGTFFGWEVYYAPLVASEVDSTRLVARTRVTKRLRCSLDVHTQMSYTKQKDLSPMIVTPIGWGLHQRGKASTHVLQEFDQDTLVFAHDIPGLEKHLRYLFQVRRAQWKLADGRRKLTASLAIVDSDSNRRSRDADSHDNVEWATEGGIQVSVTEVNENSIKVVCDHWASCESKLHAEYLMIQWTQFAVWWEQLTVPSNLLLNTT</sequence>
<dbReference type="EMBL" id="ANJA01002188">
    <property type="protein sequence ID" value="ETO71494.1"/>
    <property type="molecule type" value="Genomic_DNA"/>
</dbReference>
<evidence type="ECO:0000313" key="3">
    <source>
        <dbReference type="Proteomes" id="UP000028582"/>
    </source>
</evidence>
<gene>
    <name evidence="2" type="ORF">F444_12181</name>
</gene>
<feature type="coiled-coil region" evidence="1">
    <location>
        <begin position="44"/>
        <end position="126"/>
    </location>
</feature>
<dbReference type="OrthoDB" id="122360at2759"/>
<name>A0A080ZXY3_PHYNI</name>
<keyword evidence="1" id="KW-0175">Coiled coil</keyword>
<evidence type="ECO:0008006" key="4">
    <source>
        <dbReference type="Google" id="ProtNLM"/>
    </source>
</evidence>
<reference evidence="2 3" key="1">
    <citation type="submission" date="2013-11" db="EMBL/GenBank/DDBJ databases">
        <title>The Genome Sequence of Phytophthora parasitica P1976.</title>
        <authorList>
            <consortium name="The Broad Institute Genomics Platform"/>
            <person name="Russ C."/>
            <person name="Tyler B."/>
            <person name="Panabieres F."/>
            <person name="Shan W."/>
            <person name="Tripathy S."/>
            <person name="Grunwald N."/>
            <person name="Machado M."/>
            <person name="Johnson C.S."/>
            <person name="Walker B."/>
            <person name="Young S."/>
            <person name="Zeng Q."/>
            <person name="Gargeya S."/>
            <person name="Fitzgerald M."/>
            <person name="Haas B."/>
            <person name="Abouelleil A."/>
            <person name="Allen A.W."/>
            <person name="Alvarado L."/>
            <person name="Arachchi H.M."/>
            <person name="Berlin A.M."/>
            <person name="Chapman S.B."/>
            <person name="Gainer-Dewar J."/>
            <person name="Goldberg J."/>
            <person name="Griggs A."/>
            <person name="Gujja S."/>
            <person name="Hansen M."/>
            <person name="Howarth C."/>
            <person name="Imamovic A."/>
            <person name="Ireland A."/>
            <person name="Larimer J."/>
            <person name="McCowan C."/>
            <person name="Murphy C."/>
            <person name="Pearson M."/>
            <person name="Poon T.W."/>
            <person name="Priest M."/>
            <person name="Roberts A."/>
            <person name="Saif S."/>
            <person name="Shea T."/>
            <person name="Sisk P."/>
            <person name="Sykes S."/>
            <person name="Wortman J."/>
            <person name="Nusbaum C."/>
            <person name="Birren B."/>
        </authorList>
    </citation>
    <scope>NUCLEOTIDE SEQUENCE [LARGE SCALE GENOMIC DNA]</scope>
    <source>
        <strain evidence="2 3">P1976</strain>
    </source>
</reference>
<dbReference type="AlphaFoldDB" id="A0A080ZXY3"/>
<accession>A0A080ZXY3</accession>
<evidence type="ECO:0000256" key="1">
    <source>
        <dbReference type="SAM" id="Coils"/>
    </source>
</evidence>
<evidence type="ECO:0000313" key="2">
    <source>
        <dbReference type="EMBL" id="ETO71494.1"/>
    </source>
</evidence>
<organism evidence="2 3">
    <name type="scientific">Phytophthora nicotianae P1976</name>
    <dbReference type="NCBI Taxonomy" id="1317066"/>
    <lineage>
        <taxon>Eukaryota</taxon>
        <taxon>Sar</taxon>
        <taxon>Stramenopiles</taxon>
        <taxon>Oomycota</taxon>
        <taxon>Peronosporomycetes</taxon>
        <taxon>Peronosporales</taxon>
        <taxon>Peronosporaceae</taxon>
        <taxon>Phytophthora</taxon>
    </lineage>
</organism>
<proteinExistence type="predicted"/>